<dbReference type="AlphaFoldDB" id="A0A6G9H9Q9"/>
<feature type="domain" description="DUF397" evidence="1">
    <location>
        <begin position="2"/>
        <end position="56"/>
    </location>
</feature>
<protein>
    <submittedName>
        <fullName evidence="2">DUF397 domain-containing protein</fullName>
    </submittedName>
</protein>
<sequence length="56" mass="6035">MTWRKSSFSGDQGNCVEVADGVLGRVLVMLVRDSKTPTGPRLTFTAGAWSSFLTTV</sequence>
<evidence type="ECO:0000313" key="3">
    <source>
        <dbReference type="Proteomes" id="UP000501179"/>
    </source>
</evidence>
<gene>
    <name evidence="2" type="ORF">HA039_16335</name>
</gene>
<dbReference type="Proteomes" id="UP000501179">
    <property type="component" value="Chromosome"/>
</dbReference>
<keyword evidence="3" id="KW-1185">Reference proteome</keyword>
<dbReference type="InterPro" id="IPR007278">
    <property type="entry name" value="DUF397"/>
</dbReference>
<name>A0A6G9H9Q9_9ACTN</name>
<dbReference type="Pfam" id="PF04149">
    <property type="entry name" value="DUF397"/>
    <property type="match status" value="1"/>
</dbReference>
<evidence type="ECO:0000313" key="2">
    <source>
        <dbReference type="EMBL" id="QIQ06941.1"/>
    </source>
</evidence>
<reference evidence="2 3" key="1">
    <citation type="submission" date="2020-03" db="EMBL/GenBank/DDBJ databases">
        <title>A novel species.</title>
        <authorList>
            <person name="Gao J."/>
        </authorList>
    </citation>
    <scope>NUCLEOTIDE SEQUENCE [LARGE SCALE GENOMIC DNA]</scope>
    <source>
        <strain evidence="2 3">QMT-12</strain>
    </source>
</reference>
<dbReference type="KEGG" id="slia:HA039_16335"/>
<accession>A0A6G9H9Q9</accession>
<dbReference type="EMBL" id="CP050177">
    <property type="protein sequence ID" value="QIQ06941.1"/>
    <property type="molecule type" value="Genomic_DNA"/>
</dbReference>
<proteinExistence type="predicted"/>
<evidence type="ECO:0000259" key="1">
    <source>
        <dbReference type="Pfam" id="PF04149"/>
    </source>
</evidence>
<organism evidence="2 3">
    <name type="scientific">Streptomyces liangshanensis</name>
    <dbReference type="NCBI Taxonomy" id="2717324"/>
    <lineage>
        <taxon>Bacteria</taxon>
        <taxon>Bacillati</taxon>
        <taxon>Actinomycetota</taxon>
        <taxon>Actinomycetes</taxon>
        <taxon>Kitasatosporales</taxon>
        <taxon>Streptomycetaceae</taxon>
        <taxon>Streptomyces</taxon>
    </lineage>
</organism>